<evidence type="ECO:0000256" key="1">
    <source>
        <dbReference type="SAM" id="MobiDB-lite"/>
    </source>
</evidence>
<evidence type="ECO:0000313" key="2">
    <source>
        <dbReference type="EMBL" id="CAG8495356.1"/>
    </source>
</evidence>
<organism evidence="2 3">
    <name type="scientific">Paraglomus occultum</name>
    <dbReference type="NCBI Taxonomy" id="144539"/>
    <lineage>
        <taxon>Eukaryota</taxon>
        <taxon>Fungi</taxon>
        <taxon>Fungi incertae sedis</taxon>
        <taxon>Mucoromycota</taxon>
        <taxon>Glomeromycotina</taxon>
        <taxon>Glomeromycetes</taxon>
        <taxon>Paraglomerales</taxon>
        <taxon>Paraglomeraceae</taxon>
        <taxon>Paraglomus</taxon>
    </lineage>
</organism>
<dbReference type="SUPFAM" id="SSF47095">
    <property type="entry name" value="HMG-box"/>
    <property type="match status" value="1"/>
</dbReference>
<dbReference type="Gene3D" id="1.10.30.10">
    <property type="entry name" value="High mobility group box domain"/>
    <property type="match status" value="1"/>
</dbReference>
<feature type="region of interest" description="Disordered" evidence="1">
    <location>
        <begin position="1"/>
        <end position="39"/>
    </location>
</feature>
<comment type="caution">
    <text evidence="2">The sequence shown here is derived from an EMBL/GenBank/DDBJ whole genome shotgun (WGS) entry which is preliminary data.</text>
</comment>
<dbReference type="InterPro" id="IPR036910">
    <property type="entry name" value="HMG_box_dom_sf"/>
</dbReference>
<protein>
    <submittedName>
        <fullName evidence="2">1905_t:CDS:1</fullName>
    </submittedName>
</protein>
<reference evidence="2" key="1">
    <citation type="submission" date="2021-06" db="EMBL/GenBank/DDBJ databases">
        <authorList>
            <person name="Kallberg Y."/>
            <person name="Tangrot J."/>
            <person name="Rosling A."/>
        </authorList>
    </citation>
    <scope>NUCLEOTIDE SEQUENCE</scope>
    <source>
        <strain evidence="2">IA702</strain>
    </source>
</reference>
<dbReference type="EMBL" id="CAJVPJ010000207">
    <property type="protein sequence ID" value="CAG8495356.1"/>
    <property type="molecule type" value="Genomic_DNA"/>
</dbReference>
<dbReference type="OrthoDB" id="6247875at2759"/>
<sequence>MSPKTQIRQHDIRQYNTPSDANNGIHKKKQTHTSPCDPTDIARQISINALVKFALDDGYQRQIDPSKRPLNCYMQFQCSLAKYARVHIGPIPRPILTKVASILWKNMGDQRGLFSKFAEEGEADHCARNPQYRFHPRRQKPVMRVNPLRPEKREVEEIMSPPQTIQVPEVSELNLYAPQIEYPLFEGGYDYINIF</sequence>
<keyword evidence="3" id="KW-1185">Reference proteome</keyword>
<dbReference type="Proteomes" id="UP000789572">
    <property type="component" value="Unassembled WGS sequence"/>
</dbReference>
<dbReference type="AlphaFoldDB" id="A0A9N8ZH44"/>
<proteinExistence type="predicted"/>
<accession>A0A9N8ZH44</accession>
<name>A0A9N8ZH44_9GLOM</name>
<gene>
    <name evidence="2" type="ORF">POCULU_LOCUS2291</name>
</gene>
<evidence type="ECO:0000313" key="3">
    <source>
        <dbReference type="Proteomes" id="UP000789572"/>
    </source>
</evidence>